<dbReference type="GO" id="GO:0005783">
    <property type="term" value="C:endoplasmic reticulum"/>
    <property type="evidence" value="ECO:0007669"/>
    <property type="project" value="TreeGrafter"/>
</dbReference>
<dbReference type="GO" id="GO:0016746">
    <property type="term" value="F:acyltransferase activity"/>
    <property type="evidence" value="ECO:0007669"/>
    <property type="project" value="TreeGrafter"/>
</dbReference>
<organism evidence="1 2">
    <name type="scientific">Maudiozyma humilis</name>
    <name type="common">Sour dough yeast</name>
    <name type="synonym">Kazachstania humilis</name>
    <dbReference type="NCBI Taxonomy" id="51915"/>
    <lineage>
        <taxon>Eukaryota</taxon>
        <taxon>Fungi</taxon>
        <taxon>Dikarya</taxon>
        <taxon>Ascomycota</taxon>
        <taxon>Saccharomycotina</taxon>
        <taxon>Saccharomycetes</taxon>
        <taxon>Saccharomycetales</taxon>
        <taxon>Saccharomycetaceae</taxon>
        <taxon>Maudiozyma</taxon>
    </lineage>
</organism>
<dbReference type="PANTHER" id="PTHR10983">
    <property type="entry name" value="1-ACYLGLYCEROL-3-PHOSPHATE ACYLTRANSFERASE-RELATED"/>
    <property type="match status" value="1"/>
</dbReference>
<comment type="caution">
    <text evidence="1">The sequence shown here is derived from an EMBL/GenBank/DDBJ whole genome shotgun (WGS) entry which is preliminary data.</text>
</comment>
<dbReference type="PANTHER" id="PTHR10983:SF70">
    <property type="entry name" value="PROTEIN MUM3"/>
    <property type="match status" value="1"/>
</dbReference>
<reference evidence="1 2" key="1">
    <citation type="journal article" date="2023" name="Elife">
        <title>Identification of key yeast species and microbe-microbe interactions impacting larval growth of Drosophila in the wild.</title>
        <authorList>
            <person name="Mure A."/>
            <person name="Sugiura Y."/>
            <person name="Maeda R."/>
            <person name="Honda K."/>
            <person name="Sakurai N."/>
            <person name="Takahashi Y."/>
            <person name="Watada M."/>
            <person name="Katoh T."/>
            <person name="Gotoh A."/>
            <person name="Gotoh Y."/>
            <person name="Taniguchi I."/>
            <person name="Nakamura K."/>
            <person name="Hayashi T."/>
            <person name="Katayama T."/>
            <person name="Uemura T."/>
            <person name="Hattori Y."/>
        </authorList>
    </citation>
    <scope>NUCLEOTIDE SEQUENCE [LARGE SCALE GENOMIC DNA]</scope>
    <source>
        <strain evidence="1 2">KH-74</strain>
    </source>
</reference>
<proteinExistence type="predicted"/>
<dbReference type="Proteomes" id="UP001377567">
    <property type="component" value="Unassembled WGS sequence"/>
</dbReference>
<evidence type="ECO:0000313" key="2">
    <source>
        <dbReference type="Proteomes" id="UP001377567"/>
    </source>
</evidence>
<keyword evidence="2" id="KW-1185">Reference proteome</keyword>
<evidence type="ECO:0000313" key="1">
    <source>
        <dbReference type="EMBL" id="GMM58576.1"/>
    </source>
</evidence>
<dbReference type="GO" id="GO:0036149">
    <property type="term" value="P:phosphatidylinositol acyl-chain remodeling"/>
    <property type="evidence" value="ECO:0007669"/>
    <property type="project" value="TreeGrafter"/>
</dbReference>
<protein>
    <submittedName>
        <fullName evidence="1">Mum3 protein</fullName>
    </submittedName>
</protein>
<gene>
    <name evidence="1" type="ORF">DAKH74_051930</name>
</gene>
<name>A0AAV5S4B3_MAUHU</name>
<sequence length="364" mass="42193">MKLVEGIWEQLFNAVLFFYLFENQNNTQIIFPEGSDELRISKDSSLLTTLILANHRSIIDYALISFLVEKSVIGDNLNPTPLTLKDILNKKDKSCDILPAHLRFIGWGKVFKIIRLDIIKNFFFHHERQEINKRGISHVLRNHGNTILVIFPEVNIFNKESSLVQRKLNENLFPYVPKFYNLLYPRLKTFSEVMLGLQPYQKDPPNKTKTCDGTRSHSFNPFWQLSRFISQTLSTPTVSTDLSFSDVSHDNLVGNDVRLNSSIFDLNIVYYRLKRTRNGHDHDTGKTLVHNGIQLEQITPSLLGMVSHNMRKVSDPIFISVNIRKYSLPDIMQLKPPKMEKWLESHWCAKDAELTRNHNSVSLL</sequence>
<dbReference type="EMBL" id="BTGD01000025">
    <property type="protein sequence ID" value="GMM58576.1"/>
    <property type="molecule type" value="Genomic_DNA"/>
</dbReference>
<dbReference type="AlphaFoldDB" id="A0AAV5S4B3"/>
<accession>A0AAV5S4B3</accession>